<dbReference type="Gene3D" id="1.25.40.10">
    <property type="entry name" value="Tetratricopeptide repeat domain"/>
    <property type="match status" value="1"/>
</dbReference>
<evidence type="ECO:0000256" key="1">
    <source>
        <dbReference type="SAM" id="MobiDB-lite"/>
    </source>
</evidence>
<dbReference type="EMBL" id="QQXL01000009">
    <property type="protein sequence ID" value="RKW69487.1"/>
    <property type="molecule type" value="Genomic_DNA"/>
</dbReference>
<accession>A0A496PFH8</accession>
<feature type="region of interest" description="Disordered" evidence="1">
    <location>
        <begin position="1"/>
        <end position="26"/>
    </location>
</feature>
<evidence type="ECO:0000313" key="2">
    <source>
        <dbReference type="EMBL" id="RKW69487.1"/>
    </source>
</evidence>
<feature type="compositionally biased region" description="Basic and acidic residues" evidence="1">
    <location>
        <begin position="9"/>
        <end position="26"/>
    </location>
</feature>
<sequence>MTQQPGQGESRDARDPRDGRGGADRSQIEELLGQVDLLPYGPQGRALLDEALRLVQESGDEETEYRIRMRLISAAQMMGDTDGVLSNFAWCVSRNELDPARFPTEVDEQDLLWFYKWIPSSLATHPTFARADILDALANMQQRYSREGVGQHGVLQARFSEAHRSGHTEEAQRWRDELLSTQRDEYSHCEACVRAEQVDFALDQDRPADALRFFDEIMEQGLTCGEEPESVMATMLLPLLRAGRREDAERAHRMGYRLAKDNVGLMASIALHIEFSAVTGNHARALSLLERHIGTLAHDELNINGHFATLLSVAVAADIIAGAGHGDLEVRGSAEPRLASVLGPHEGPYTVAQLAQAAWSAAAPIAVAFDARNGTDRYARRITEARSHVLESYPLALSEQQIVRHERAAEPVAGDVDGWTDVAVWAAVSGDEPRAEAAVQKALAAQPTPRQRLALWSIRAALLEAEERERAISERVAAYHELGLSAEAAFEREYGSLVAGVIGDEGAAQLTALLSQLETAELRGRVHTELGLHQLAAGEAQEAMTQFLQGAEEADRAGDAETFRRALIGACWAVPLEEEDGALQTRLLDMAEAAGPRANQQYDVAYLRSVEAAALRDDQDLAAQLSLAAADLAVAHRATGPLNQITRFRTELLTGMERHLEAAAAQRVYNQTLRELGQPADVGMMVGEGRSLVRAGEMQDALEVLADAGREMEENEVTTPGQWAVQDRWYGEAAEGCEFYGTAFEAWERAVERGEEAWAEAPELEDAQLAALEACMSARSLVALAQRAEEEDDVRGFGERALFLARELAELEPGLLPVTLQQMGRAYAGVGDEAALELLQEAEDLARAEGADWFAADVLDSRGRSLLDLGRPDAAMPVLLRAADEYASQGDQGNAALGEYSVARVLEAQERGEEALAVFSNALERVREEPGQVRSGVAGAYGDRLEAEGRLAEAEEVRRLIL</sequence>
<evidence type="ECO:0000313" key="3">
    <source>
        <dbReference type="Proteomes" id="UP000273119"/>
    </source>
</evidence>
<organism evidence="2 3">
    <name type="scientific">Galactobacter caseinivorans</name>
    <dbReference type="NCBI Taxonomy" id="2676123"/>
    <lineage>
        <taxon>Bacteria</taxon>
        <taxon>Bacillati</taxon>
        <taxon>Actinomycetota</taxon>
        <taxon>Actinomycetes</taxon>
        <taxon>Micrococcales</taxon>
        <taxon>Micrococcaceae</taxon>
        <taxon>Galactobacter</taxon>
    </lineage>
</organism>
<dbReference type="InterPro" id="IPR011990">
    <property type="entry name" value="TPR-like_helical_dom_sf"/>
</dbReference>
<dbReference type="AlphaFoldDB" id="A0A496PFH8"/>
<proteinExistence type="predicted"/>
<gene>
    <name evidence="2" type="ORF">DWQ67_13140</name>
</gene>
<keyword evidence="3" id="KW-1185">Reference proteome</keyword>
<protein>
    <recommendedName>
        <fullName evidence="4">Tetratricopeptide repeat protein</fullName>
    </recommendedName>
</protein>
<name>A0A496PFH8_9MICC</name>
<dbReference type="Proteomes" id="UP000273119">
    <property type="component" value="Unassembled WGS sequence"/>
</dbReference>
<dbReference type="RefSeq" id="WP_121486058.1">
    <property type="nucleotide sequence ID" value="NZ_QQXL01000009.1"/>
</dbReference>
<comment type="caution">
    <text evidence="2">The sequence shown here is derived from an EMBL/GenBank/DDBJ whole genome shotgun (WGS) entry which is preliminary data.</text>
</comment>
<dbReference type="SUPFAM" id="SSF48452">
    <property type="entry name" value="TPR-like"/>
    <property type="match status" value="1"/>
</dbReference>
<evidence type="ECO:0008006" key="4">
    <source>
        <dbReference type="Google" id="ProtNLM"/>
    </source>
</evidence>
<reference evidence="2 3" key="1">
    <citation type="submission" date="2018-07" db="EMBL/GenBank/DDBJ databases">
        <title>Arthrobacter sp. nov., isolated from raw cow's milk with high bacterial count.</title>
        <authorList>
            <person name="Hahne J."/>
            <person name="Isele D."/>
            <person name="Lipski A."/>
        </authorList>
    </citation>
    <scope>NUCLEOTIDE SEQUENCE [LARGE SCALE GENOMIC DNA]</scope>
    <source>
        <strain evidence="2 3">JZ R-183</strain>
    </source>
</reference>